<evidence type="ECO:0000256" key="4">
    <source>
        <dbReference type="ARBA" id="ARBA00023098"/>
    </source>
</evidence>
<dbReference type="Pfam" id="PF13444">
    <property type="entry name" value="Acetyltransf_5"/>
    <property type="match status" value="1"/>
</dbReference>
<comment type="pathway">
    <text evidence="1">Lipid metabolism.</text>
</comment>
<evidence type="ECO:0000256" key="5">
    <source>
        <dbReference type="ARBA" id="ARBA00023315"/>
    </source>
</evidence>
<reference evidence="8" key="1">
    <citation type="submission" date="2023-07" db="EMBL/GenBank/DDBJ databases">
        <authorList>
            <person name="Yue Y."/>
        </authorList>
    </citation>
    <scope>NUCLEOTIDE SEQUENCE [LARGE SCALE GENOMIC DNA]</scope>
    <source>
        <strain evidence="8">D23</strain>
    </source>
</reference>
<keyword evidence="4" id="KW-0443">Lipid metabolism</keyword>
<keyword evidence="3" id="KW-0808">Transferase</keyword>
<dbReference type="Pfam" id="PF19576">
    <property type="entry name" value="Acyltransf_2"/>
    <property type="match status" value="1"/>
</dbReference>
<evidence type="ECO:0000259" key="6">
    <source>
        <dbReference type="SMART" id="SM00563"/>
    </source>
</evidence>
<dbReference type="Proteomes" id="UP001198901">
    <property type="component" value="Unassembled WGS sequence"/>
</dbReference>
<dbReference type="InterPro" id="IPR052351">
    <property type="entry name" value="Ornithine_N-alpha-AT"/>
</dbReference>
<dbReference type="SUPFAM" id="SSF69593">
    <property type="entry name" value="Glycerol-3-phosphate (1)-acyltransferase"/>
    <property type="match status" value="1"/>
</dbReference>
<dbReference type="EMBL" id="JAIUJR010000001">
    <property type="protein sequence ID" value="MCA0131084.1"/>
    <property type="molecule type" value="Genomic_DNA"/>
</dbReference>
<dbReference type="InterPro" id="IPR016181">
    <property type="entry name" value="Acyl_CoA_acyltransferase"/>
</dbReference>
<evidence type="ECO:0000256" key="2">
    <source>
        <dbReference type="ARBA" id="ARBA00022516"/>
    </source>
</evidence>
<evidence type="ECO:0000256" key="3">
    <source>
        <dbReference type="ARBA" id="ARBA00022679"/>
    </source>
</evidence>
<comment type="caution">
    <text evidence="7">The sequence shown here is derived from an EMBL/GenBank/DDBJ whole genome shotgun (WGS) entry which is preliminary data.</text>
</comment>
<dbReference type="InterPro" id="IPR045746">
    <property type="entry name" value="ACT14924-like_Acyltransf_dom"/>
</dbReference>
<dbReference type="InterPro" id="IPR002123">
    <property type="entry name" value="Plipid/glycerol_acylTrfase"/>
</dbReference>
<evidence type="ECO:0000256" key="1">
    <source>
        <dbReference type="ARBA" id="ARBA00005189"/>
    </source>
</evidence>
<feature type="domain" description="Phospholipid/glycerol acyltransferase" evidence="6">
    <location>
        <begin position="87"/>
        <end position="209"/>
    </location>
</feature>
<dbReference type="SUPFAM" id="SSF55729">
    <property type="entry name" value="Acyl-CoA N-acyltransferases (Nat)"/>
    <property type="match status" value="1"/>
</dbReference>
<evidence type="ECO:0000313" key="8">
    <source>
        <dbReference type="Proteomes" id="UP001198901"/>
    </source>
</evidence>
<keyword evidence="8" id="KW-1185">Reference proteome</keyword>
<sequence>MGESTEIGLVTAKEVAKAINANKYGFIGTFFGWILMKVLKISTLNKIYNRNKHLKDLEFLNGILDEFQIKFEIPDEDINRLPKEGPYITISNHPLGGIDGVLLLKIMLEQRSDFKIIANFLLHRIEPLKPFIMPVNPFEDRKDVKSSITGFKNAILHLKEGSPLGVFPAGEVSTYRDGKLVVDKPWEEAAMKLIQKAEVPVVPIYFHAKNSRLFYRLSKISDTLRTAKLPSELLTQKRRVIKVRVGKPISVKDQKEHQTLAEFSEFLRRKTYMLSNTFESKSKILENIKSTVKVPKSPKRIVTPVDSEIMVNEVNFLRQNDCRLLQSKNYEVFLASAKDIPNILQEIGRLREITFREVGEGTNEAIDLDKFDTYYHHMFLWDNENNIIAGAYRMGLGAKIFERFGIDGFYLQDLFRFEPELYRMMSQSIEMGRAFIIKEYQQKPMPLFLLWKGIVHTTLRYPEHKYLIGGVSISNQFSNFSKSLMIEFMKSHYYDPYVAQYVHPKKEFKVKLKDADKDFVFDSTEADLNKFDKIIDEVEPGALRLPVLLKKYIKQNAKLVAFNVDPLFNNAVDGLMYIKIADLPESTVRPVMEEFQAELEQKFMENNDK</sequence>
<dbReference type="PANTHER" id="PTHR37323">
    <property type="entry name" value="GCN5-RELATED N-ACETYLTRANSFERASE"/>
    <property type="match status" value="1"/>
</dbReference>
<keyword evidence="2" id="KW-0444">Lipid biosynthesis</keyword>
<dbReference type="PANTHER" id="PTHR37323:SF1">
    <property type="entry name" value="L-ORNITHINE N(ALPHA)-ACYLTRANSFERASE"/>
    <property type="match status" value="1"/>
</dbReference>
<dbReference type="SMART" id="SM00563">
    <property type="entry name" value="PlsC"/>
    <property type="match status" value="1"/>
</dbReference>
<organism evidence="7 8">
    <name type="scientific">Winogradskyella alexanderae</name>
    <dbReference type="NCBI Taxonomy" id="2877123"/>
    <lineage>
        <taxon>Bacteria</taxon>
        <taxon>Pseudomonadati</taxon>
        <taxon>Bacteroidota</taxon>
        <taxon>Flavobacteriia</taxon>
        <taxon>Flavobacteriales</taxon>
        <taxon>Flavobacteriaceae</taxon>
        <taxon>Winogradskyella</taxon>
    </lineage>
</organism>
<accession>A0ABS7XNL0</accession>
<protein>
    <submittedName>
        <fullName evidence="7">Lysophospholipid acyltransferase family protein</fullName>
    </submittedName>
</protein>
<dbReference type="CDD" id="cd07986">
    <property type="entry name" value="LPLAT_ACT14924-like"/>
    <property type="match status" value="1"/>
</dbReference>
<name>A0ABS7XNL0_9FLAO</name>
<evidence type="ECO:0000313" key="7">
    <source>
        <dbReference type="EMBL" id="MCA0131084.1"/>
    </source>
</evidence>
<dbReference type="GO" id="GO:0016746">
    <property type="term" value="F:acyltransferase activity"/>
    <property type="evidence" value="ECO:0007669"/>
    <property type="project" value="UniProtKB-KW"/>
</dbReference>
<keyword evidence="5 7" id="KW-0012">Acyltransferase</keyword>
<dbReference type="RefSeq" id="WP_224524068.1">
    <property type="nucleotide sequence ID" value="NZ_JAIUJR010000001.1"/>
</dbReference>
<gene>
    <name evidence="7" type="ORF">LBU54_00705</name>
</gene>
<proteinExistence type="predicted"/>